<dbReference type="AlphaFoldDB" id="A0A6C0FWM8"/>
<reference evidence="5 6" key="1">
    <citation type="submission" date="2020-01" db="EMBL/GenBank/DDBJ databases">
        <title>Paenibacillus sp. nov., isolated from tomato rhizosphere.</title>
        <authorList>
            <person name="Weon H.-Y."/>
            <person name="Lee S.A."/>
        </authorList>
    </citation>
    <scope>NUCLEOTIDE SEQUENCE [LARGE SCALE GENOMIC DNA]</scope>
    <source>
        <strain evidence="5 6">12200R-189</strain>
    </source>
</reference>
<dbReference type="SUPFAM" id="SSF51215">
    <property type="entry name" value="Regulatory protein AraC"/>
    <property type="match status" value="1"/>
</dbReference>
<evidence type="ECO:0000313" key="6">
    <source>
        <dbReference type="Proteomes" id="UP000476064"/>
    </source>
</evidence>
<dbReference type="InterPro" id="IPR037923">
    <property type="entry name" value="HTH-like"/>
</dbReference>
<dbReference type="KEGG" id="plyc:GXP70_17125"/>
<evidence type="ECO:0000313" key="5">
    <source>
        <dbReference type="EMBL" id="QHT61518.1"/>
    </source>
</evidence>
<dbReference type="Proteomes" id="UP000476064">
    <property type="component" value="Chromosome"/>
</dbReference>
<sequence>MQPAKLMLEGKMLYTDKLPIYVSRTEEGFYIGQHTHDFVEIIYVEEGTGFHYIEDELVRVHRGDVFYLPVGTSHIFRPSGQPPAPQLVVYNCAIDAEYLKQLQSLHGLLVPAAPTSGGTEKPWFAFKDQAEEIGGLFRSMFQEYAGQLPGCKTALTALVLLLHVKLFERKPGAASNADSAHAQMLSAMTWLDRHCTDSGVTLAQAAAAAGIGERHFRRLFKRTTGQTFLAYVQQQRISRSCEWLETTGMSVSAIAEQAGYKDLKSFNRVFKQLAGCTPSAYRRARR</sequence>
<organism evidence="5 6">
    <name type="scientific">Paenibacillus lycopersici</name>
    <dbReference type="NCBI Taxonomy" id="2704462"/>
    <lineage>
        <taxon>Bacteria</taxon>
        <taxon>Bacillati</taxon>
        <taxon>Bacillota</taxon>
        <taxon>Bacilli</taxon>
        <taxon>Bacillales</taxon>
        <taxon>Paenibacillaceae</taxon>
        <taxon>Paenibacillus</taxon>
    </lineage>
</organism>
<dbReference type="RefSeq" id="WP_162357957.1">
    <property type="nucleotide sequence ID" value="NZ_CP048209.1"/>
</dbReference>
<name>A0A6C0FWM8_9BACL</name>
<dbReference type="Pfam" id="PF02311">
    <property type="entry name" value="AraC_binding"/>
    <property type="match status" value="1"/>
</dbReference>
<dbReference type="PROSITE" id="PS01124">
    <property type="entry name" value="HTH_ARAC_FAMILY_2"/>
    <property type="match status" value="1"/>
</dbReference>
<dbReference type="PANTHER" id="PTHR43280">
    <property type="entry name" value="ARAC-FAMILY TRANSCRIPTIONAL REGULATOR"/>
    <property type="match status" value="1"/>
</dbReference>
<evidence type="ECO:0000256" key="3">
    <source>
        <dbReference type="ARBA" id="ARBA00023163"/>
    </source>
</evidence>
<evidence type="ECO:0000259" key="4">
    <source>
        <dbReference type="PROSITE" id="PS01124"/>
    </source>
</evidence>
<dbReference type="InterPro" id="IPR018062">
    <property type="entry name" value="HTH_AraC-typ_CS"/>
</dbReference>
<proteinExistence type="predicted"/>
<dbReference type="InterPro" id="IPR020449">
    <property type="entry name" value="Tscrpt_reg_AraC-type_HTH"/>
</dbReference>
<dbReference type="SUPFAM" id="SSF46689">
    <property type="entry name" value="Homeodomain-like"/>
    <property type="match status" value="2"/>
</dbReference>
<dbReference type="GO" id="GO:0043565">
    <property type="term" value="F:sequence-specific DNA binding"/>
    <property type="evidence" value="ECO:0007669"/>
    <property type="project" value="InterPro"/>
</dbReference>
<dbReference type="InterPro" id="IPR003313">
    <property type="entry name" value="AraC-bd"/>
</dbReference>
<dbReference type="GO" id="GO:0003700">
    <property type="term" value="F:DNA-binding transcription factor activity"/>
    <property type="evidence" value="ECO:0007669"/>
    <property type="project" value="InterPro"/>
</dbReference>
<dbReference type="Gene3D" id="1.10.10.60">
    <property type="entry name" value="Homeodomain-like"/>
    <property type="match status" value="2"/>
</dbReference>
<accession>A0A6C0FWM8</accession>
<dbReference type="SMART" id="SM00342">
    <property type="entry name" value="HTH_ARAC"/>
    <property type="match status" value="1"/>
</dbReference>
<dbReference type="InterPro" id="IPR009057">
    <property type="entry name" value="Homeodomain-like_sf"/>
</dbReference>
<gene>
    <name evidence="5" type="ORF">GXP70_17125</name>
</gene>
<dbReference type="InterPro" id="IPR014710">
    <property type="entry name" value="RmlC-like_jellyroll"/>
</dbReference>
<keyword evidence="2" id="KW-0238">DNA-binding</keyword>
<dbReference type="Pfam" id="PF12833">
    <property type="entry name" value="HTH_18"/>
    <property type="match status" value="1"/>
</dbReference>
<keyword evidence="3" id="KW-0804">Transcription</keyword>
<feature type="domain" description="HTH araC/xylS-type" evidence="4">
    <location>
        <begin position="185"/>
        <end position="284"/>
    </location>
</feature>
<dbReference type="Gene3D" id="2.60.120.10">
    <property type="entry name" value="Jelly Rolls"/>
    <property type="match status" value="1"/>
</dbReference>
<dbReference type="PROSITE" id="PS00041">
    <property type="entry name" value="HTH_ARAC_FAMILY_1"/>
    <property type="match status" value="1"/>
</dbReference>
<dbReference type="InterPro" id="IPR018060">
    <property type="entry name" value="HTH_AraC"/>
</dbReference>
<dbReference type="PRINTS" id="PR00032">
    <property type="entry name" value="HTHARAC"/>
</dbReference>
<keyword evidence="6" id="KW-1185">Reference proteome</keyword>
<protein>
    <submittedName>
        <fullName evidence="5">AraC family transcriptional regulator</fullName>
    </submittedName>
</protein>
<dbReference type="PANTHER" id="PTHR43280:SF2">
    <property type="entry name" value="HTH-TYPE TRANSCRIPTIONAL REGULATOR EXSA"/>
    <property type="match status" value="1"/>
</dbReference>
<keyword evidence="1" id="KW-0805">Transcription regulation</keyword>
<evidence type="ECO:0000256" key="1">
    <source>
        <dbReference type="ARBA" id="ARBA00023015"/>
    </source>
</evidence>
<dbReference type="EMBL" id="CP048209">
    <property type="protein sequence ID" value="QHT61518.1"/>
    <property type="molecule type" value="Genomic_DNA"/>
</dbReference>
<evidence type="ECO:0000256" key="2">
    <source>
        <dbReference type="ARBA" id="ARBA00023125"/>
    </source>
</evidence>